<evidence type="ECO:0000313" key="3">
    <source>
        <dbReference type="Proteomes" id="UP001341840"/>
    </source>
</evidence>
<comment type="caution">
    <text evidence="2">The sequence shown here is derived from an EMBL/GenBank/DDBJ whole genome shotgun (WGS) entry which is preliminary data.</text>
</comment>
<gene>
    <name evidence="2" type="ORF">PIB30_018322</name>
</gene>
<dbReference type="Proteomes" id="UP001341840">
    <property type="component" value="Unassembled WGS sequence"/>
</dbReference>
<proteinExistence type="predicted"/>
<organism evidence="2 3">
    <name type="scientific">Stylosanthes scabra</name>
    <dbReference type="NCBI Taxonomy" id="79078"/>
    <lineage>
        <taxon>Eukaryota</taxon>
        <taxon>Viridiplantae</taxon>
        <taxon>Streptophyta</taxon>
        <taxon>Embryophyta</taxon>
        <taxon>Tracheophyta</taxon>
        <taxon>Spermatophyta</taxon>
        <taxon>Magnoliopsida</taxon>
        <taxon>eudicotyledons</taxon>
        <taxon>Gunneridae</taxon>
        <taxon>Pentapetalae</taxon>
        <taxon>rosids</taxon>
        <taxon>fabids</taxon>
        <taxon>Fabales</taxon>
        <taxon>Fabaceae</taxon>
        <taxon>Papilionoideae</taxon>
        <taxon>50 kb inversion clade</taxon>
        <taxon>dalbergioids sensu lato</taxon>
        <taxon>Dalbergieae</taxon>
        <taxon>Pterocarpus clade</taxon>
        <taxon>Stylosanthes</taxon>
    </lineage>
</organism>
<feature type="region of interest" description="Disordered" evidence="1">
    <location>
        <begin position="247"/>
        <end position="267"/>
    </location>
</feature>
<accession>A0ABU6Z4I0</accession>
<evidence type="ECO:0000256" key="1">
    <source>
        <dbReference type="SAM" id="MobiDB-lite"/>
    </source>
</evidence>
<protein>
    <recommendedName>
        <fullName evidence="4">Nucleotide-binding alpha-beta plait domain-containing protein</fullName>
    </recommendedName>
</protein>
<name>A0ABU6Z4I0_9FABA</name>
<evidence type="ECO:0008006" key="4">
    <source>
        <dbReference type="Google" id="ProtNLM"/>
    </source>
</evidence>
<evidence type="ECO:0000313" key="2">
    <source>
        <dbReference type="EMBL" id="MED6217512.1"/>
    </source>
</evidence>
<reference evidence="2 3" key="1">
    <citation type="journal article" date="2023" name="Plants (Basel)">
        <title>Bridging the Gap: Combining Genomics and Transcriptomics Approaches to Understand Stylosanthes scabra, an Orphan Legume from the Brazilian Caatinga.</title>
        <authorList>
            <person name="Ferreira-Neto J.R.C."/>
            <person name="da Silva M.D."/>
            <person name="Binneck E."/>
            <person name="de Melo N.F."/>
            <person name="da Silva R.H."/>
            <person name="de Melo A.L.T.M."/>
            <person name="Pandolfi V."/>
            <person name="Bustamante F.O."/>
            <person name="Brasileiro-Vidal A.C."/>
            <person name="Benko-Iseppon A.M."/>
        </authorList>
    </citation>
    <scope>NUCLEOTIDE SEQUENCE [LARGE SCALE GENOMIC DNA]</scope>
    <source>
        <tissue evidence="2">Leaves</tissue>
    </source>
</reference>
<keyword evidence="3" id="KW-1185">Reference proteome</keyword>
<sequence>MENLEERHARGRDRAQRKVVSLRRSQTQSDIMTWSLLGVNVKPIDFAHVESTLLREWDGRGVIECRDIGPFRCLITFESEKIRDEAMENQALLSMFDEVRHHWGTVWSLSRRIWIEVDDKEYEIFAKEFDGEVYSRESHPNEPEMAYMGLGTEDTRTESKVEETPNQTEKMIPVTAEVCDENLNFQNVASVPVIEDSARELNDVIDENMEVVMETMHAIDGGCGRQNVEDDYEYIENVDANRVVDMGREDNEADEVVDDGLIGSPRR</sequence>
<dbReference type="EMBL" id="JASCZI010271915">
    <property type="protein sequence ID" value="MED6217512.1"/>
    <property type="molecule type" value="Genomic_DNA"/>
</dbReference>